<gene>
    <name evidence="11 13" type="primary">fni</name>
    <name evidence="13" type="ORF">ERYAMS2_00106</name>
    <name evidence="14" type="ORF">ERYAMS_01664</name>
</gene>
<comment type="cofactor">
    <cofactor evidence="11">
        <name>NADPH</name>
        <dbReference type="ChEBI" id="CHEBI:57783"/>
    </cofactor>
</comment>
<sequence>MRSKRKDEHVTLALRQNVYQSDFDTIRIIHQSLPNINLSDVDASIQFLGQTMKYPIYINAMTGGSEKTEILNRKLARIARIFGLPMAVGSQHAALDDPSLASSYRVVRDENPSGFIIGNVGANATVEDAKRAIKMIDANALGIHINVAQEIAMDEGDRDFSHWIENITQIVASVDVPVIVKEVGFGMSDKTVAQLYACGVRHVDVSGRGGTNFVWIENERSQGKRYNYLSDWGITTVESLIMTKSYQEKCNIFASGGIQNPLDAMKCLILGAQAVGISGYFLKAAHLESDAMLEEVSMFLEDFKKLMVLVGAKTIKELPNVEYTIHGKEVQ</sequence>
<keyword evidence="15" id="KW-1185">Reference proteome</keyword>
<keyword evidence="2 11" id="KW-0963">Cytoplasm</keyword>
<dbReference type="GO" id="GO:0008299">
    <property type="term" value="P:isoprenoid biosynthetic process"/>
    <property type="evidence" value="ECO:0007669"/>
    <property type="project" value="UniProtKB-UniRule"/>
</dbReference>
<comment type="cofactor">
    <cofactor evidence="11">
        <name>Mg(2+)</name>
        <dbReference type="ChEBI" id="CHEBI:18420"/>
    </cofactor>
</comment>
<protein>
    <recommendedName>
        <fullName evidence="11">Isopentenyl-diphosphate delta-isomerase</fullName>
        <shortName evidence="11">IPP isomerase</shortName>
        <ecNumber evidence="11">5.3.3.2</ecNumber>
    </recommendedName>
    <alternativeName>
        <fullName evidence="11">Isopentenyl diphosphate:dimethylallyl diphosphate isomerase</fullName>
    </alternativeName>
    <alternativeName>
        <fullName evidence="11">Isopentenyl pyrophosphate isomerase</fullName>
    </alternativeName>
    <alternativeName>
        <fullName evidence="11">Type 2 isopentenyl diphosphate isomerase</fullName>
        <shortName evidence="11">IDI-2</shortName>
    </alternativeName>
</protein>
<keyword evidence="9 11" id="KW-0413">Isomerase</keyword>
<dbReference type="GO" id="GO:0004452">
    <property type="term" value="F:isopentenyl-diphosphate delta-isomerase activity"/>
    <property type="evidence" value="ECO:0007669"/>
    <property type="project" value="UniProtKB-UniRule"/>
</dbReference>
<dbReference type="EMBL" id="OW659477">
    <property type="protein sequence ID" value="CAH2760472.1"/>
    <property type="molecule type" value="Genomic_DNA"/>
</dbReference>
<feature type="binding site" evidence="11">
    <location>
        <position position="181"/>
    </location>
    <ligand>
        <name>FMN</name>
        <dbReference type="ChEBI" id="CHEBI:58210"/>
    </ligand>
</feature>
<evidence type="ECO:0000256" key="10">
    <source>
        <dbReference type="ARBA" id="ARBA00025810"/>
    </source>
</evidence>
<dbReference type="PIRSF" id="PIRSF003314">
    <property type="entry name" value="IPP_isomerase"/>
    <property type="match status" value="1"/>
</dbReference>
<comment type="caution">
    <text evidence="11">Lacks conserved residue(s) required for the propagation of feature annotation.</text>
</comment>
<keyword evidence="6 11" id="KW-0460">Magnesium</keyword>
<feature type="binding site" evidence="11">
    <location>
        <position position="211"/>
    </location>
    <ligand>
        <name>FMN</name>
        <dbReference type="ChEBI" id="CHEBI:58210"/>
    </ligand>
</feature>
<feature type="binding site" evidence="11">
    <location>
        <begin position="278"/>
        <end position="279"/>
    </location>
    <ligand>
        <name>FMN</name>
        <dbReference type="ChEBI" id="CHEBI:58210"/>
    </ligand>
</feature>
<dbReference type="Gene3D" id="3.20.20.70">
    <property type="entry name" value="Aldolase class I"/>
    <property type="match status" value="1"/>
</dbReference>
<evidence type="ECO:0000256" key="3">
    <source>
        <dbReference type="ARBA" id="ARBA00022630"/>
    </source>
</evidence>
<keyword evidence="3 11" id="KW-0285">Flavoprotein</keyword>
<dbReference type="GO" id="GO:0016491">
    <property type="term" value="F:oxidoreductase activity"/>
    <property type="evidence" value="ECO:0007669"/>
    <property type="project" value="InterPro"/>
</dbReference>
<evidence type="ECO:0000256" key="11">
    <source>
        <dbReference type="HAMAP-Rule" id="MF_00354"/>
    </source>
</evidence>
<proteinExistence type="inferred from homology"/>
<dbReference type="PANTHER" id="PTHR43665:SF1">
    <property type="entry name" value="ISOPENTENYL-DIPHOSPHATE DELTA-ISOMERASE"/>
    <property type="match status" value="1"/>
</dbReference>
<dbReference type="GO" id="GO:0005737">
    <property type="term" value="C:cytoplasm"/>
    <property type="evidence" value="ECO:0007669"/>
    <property type="project" value="UniProtKB-SubCell"/>
</dbReference>
<dbReference type="PANTHER" id="PTHR43665">
    <property type="entry name" value="ISOPENTENYL-DIPHOSPHATE DELTA-ISOMERASE"/>
    <property type="match status" value="1"/>
</dbReference>
<dbReference type="InterPro" id="IPR000262">
    <property type="entry name" value="FMN-dep_DH"/>
</dbReference>
<dbReference type="EMBL" id="OW659496">
    <property type="protein sequence ID" value="CAH2763763.1"/>
    <property type="molecule type" value="Genomic_DNA"/>
</dbReference>
<comment type="subunit">
    <text evidence="10 11">Homooctamer. Dimer of tetramers.</text>
</comment>
<organism evidence="13 16">
    <name type="scientific">Erysipelothrix amsterdamensis</name>
    <dbReference type="NCBI Taxonomy" id="2929157"/>
    <lineage>
        <taxon>Bacteria</taxon>
        <taxon>Bacillati</taxon>
        <taxon>Bacillota</taxon>
        <taxon>Erysipelotrichia</taxon>
        <taxon>Erysipelotrichales</taxon>
        <taxon>Erysipelotrichaceae</taxon>
        <taxon>Erysipelothrix</taxon>
    </lineage>
</organism>
<evidence type="ECO:0000259" key="12">
    <source>
        <dbReference type="Pfam" id="PF01070"/>
    </source>
</evidence>
<feature type="binding site" evidence="11">
    <location>
        <begin position="5"/>
        <end position="6"/>
    </location>
    <ligand>
        <name>substrate</name>
    </ligand>
</feature>
<keyword evidence="4 11" id="KW-0288">FMN</keyword>
<evidence type="ECO:0000256" key="9">
    <source>
        <dbReference type="ARBA" id="ARBA00023235"/>
    </source>
</evidence>
<dbReference type="Proteomes" id="UP001154095">
    <property type="component" value="Chromosome"/>
</dbReference>
<dbReference type="Proteomes" id="UP001154111">
    <property type="component" value="Chromosome"/>
</dbReference>
<dbReference type="InterPro" id="IPR011179">
    <property type="entry name" value="IPdP_isomerase"/>
</dbReference>
<dbReference type="Pfam" id="PF01070">
    <property type="entry name" value="FMN_dh"/>
    <property type="match status" value="1"/>
</dbReference>
<comment type="function">
    <text evidence="11">Involved in the biosynthesis of isoprenoids. Catalyzes the 1,3-allylic rearrangement of the homoallylic substrate isopentenyl (IPP) to its allylic isomer, dimethylallyl diphosphate (DMAPP).</text>
</comment>
<keyword evidence="8 11" id="KW-0414">Isoprene biosynthesis</keyword>
<comment type="catalytic activity">
    <reaction evidence="11">
        <text>isopentenyl diphosphate = dimethylallyl diphosphate</text>
        <dbReference type="Rhea" id="RHEA:23284"/>
        <dbReference type="ChEBI" id="CHEBI:57623"/>
        <dbReference type="ChEBI" id="CHEBI:128769"/>
        <dbReference type="EC" id="5.3.3.2"/>
    </reaction>
</comment>
<comment type="subcellular location">
    <subcellularLocation>
        <location evidence="11">Cytoplasm</location>
    </subcellularLocation>
</comment>
<dbReference type="CDD" id="cd02811">
    <property type="entry name" value="IDI-2_FMN"/>
    <property type="match status" value="1"/>
</dbReference>
<dbReference type="AlphaFoldDB" id="A0AAU9VDT1"/>
<feature type="binding site" evidence="11">
    <location>
        <position position="90"/>
    </location>
    <ligand>
        <name>FMN</name>
        <dbReference type="ChEBI" id="CHEBI:58210"/>
    </ligand>
</feature>
<evidence type="ECO:0000256" key="6">
    <source>
        <dbReference type="ARBA" id="ARBA00022842"/>
    </source>
</evidence>
<feature type="binding site" evidence="11">
    <location>
        <position position="119"/>
    </location>
    <ligand>
        <name>FMN</name>
        <dbReference type="ChEBI" id="CHEBI:58210"/>
    </ligand>
</feature>
<evidence type="ECO:0000256" key="2">
    <source>
        <dbReference type="ARBA" id="ARBA00022490"/>
    </source>
</evidence>
<dbReference type="SUPFAM" id="SSF51395">
    <property type="entry name" value="FMN-linked oxidoreductases"/>
    <property type="match status" value="1"/>
</dbReference>
<dbReference type="HAMAP" id="MF_00354">
    <property type="entry name" value="Idi_2"/>
    <property type="match status" value="1"/>
</dbReference>
<keyword evidence="7 11" id="KW-0521">NADP</keyword>
<dbReference type="RefSeq" id="WP_238000166.1">
    <property type="nucleotide sequence ID" value="NZ_OW659477.1"/>
</dbReference>
<name>A0AAU9VDT1_9FIRM</name>
<keyword evidence="5 11" id="KW-0479">Metal-binding</keyword>
<evidence type="ECO:0000313" key="15">
    <source>
        <dbReference type="Proteomes" id="UP001154095"/>
    </source>
</evidence>
<feature type="binding site" evidence="11">
    <location>
        <position position="150"/>
    </location>
    <ligand>
        <name>Mg(2+)</name>
        <dbReference type="ChEBI" id="CHEBI:18420"/>
    </ligand>
</feature>
<feature type="binding site" evidence="11">
    <location>
        <position position="206"/>
    </location>
    <ligand>
        <name>FMN</name>
        <dbReference type="ChEBI" id="CHEBI:58210"/>
    </ligand>
</feature>
<dbReference type="InterPro" id="IPR013785">
    <property type="entry name" value="Aldolase_TIM"/>
</dbReference>
<evidence type="ECO:0000313" key="16">
    <source>
        <dbReference type="Proteomes" id="UP001154111"/>
    </source>
</evidence>
<comment type="cofactor">
    <cofactor evidence="1 11">
        <name>FMN</name>
        <dbReference type="ChEBI" id="CHEBI:58210"/>
    </cofactor>
</comment>
<evidence type="ECO:0000313" key="14">
    <source>
        <dbReference type="EMBL" id="CAH2763763.1"/>
    </source>
</evidence>
<evidence type="ECO:0000256" key="7">
    <source>
        <dbReference type="ARBA" id="ARBA00022857"/>
    </source>
</evidence>
<feature type="binding site" evidence="11">
    <location>
        <begin position="90"/>
        <end position="92"/>
    </location>
    <ligand>
        <name>substrate</name>
    </ligand>
</feature>
<feature type="domain" description="FMN-dependent dehydrogenase" evidence="12">
    <location>
        <begin position="164"/>
        <end position="318"/>
    </location>
</feature>
<evidence type="ECO:0000256" key="4">
    <source>
        <dbReference type="ARBA" id="ARBA00022643"/>
    </source>
</evidence>
<dbReference type="GO" id="GO:0010181">
    <property type="term" value="F:FMN binding"/>
    <property type="evidence" value="ECO:0007669"/>
    <property type="project" value="UniProtKB-UniRule"/>
</dbReference>
<evidence type="ECO:0000256" key="1">
    <source>
        <dbReference type="ARBA" id="ARBA00001917"/>
    </source>
</evidence>
<evidence type="ECO:0000256" key="5">
    <source>
        <dbReference type="ARBA" id="ARBA00022723"/>
    </source>
</evidence>
<dbReference type="GO" id="GO:0000287">
    <property type="term" value="F:magnesium ion binding"/>
    <property type="evidence" value="ECO:0007669"/>
    <property type="project" value="UniProtKB-UniRule"/>
</dbReference>
<accession>A0AAU9VDT1</accession>
<dbReference type="GO" id="GO:0070402">
    <property type="term" value="F:NADPH binding"/>
    <property type="evidence" value="ECO:0007669"/>
    <property type="project" value="UniProtKB-UniRule"/>
</dbReference>
<dbReference type="NCBIfam" id="TIGR02151">
    <property type="entry name" value="IPP_isom_2"/>
    <property type="match status" value="1"/>
</dbReference>
<feature type="binding site" evidence="11">
    <location>
        <position position="149"/>
    </location>
    <ligand>
        <name>substrate</name>
    </ligand>
</feature>
<evidence type="ECO:0000313" key="13">
    <source>
        <dbReference type="EMBL" id="CAH2760472.1"/>
    </source>
</evidence>
<evidence type="ECO:0000256" key="8">
    <source>
        <dbReference type="ARBA" id="ARBA00023229"/>
    </source>
</evidence>
<feature type="binding site" evidence="11">
    <location>
        <begin position="60"/>
        <end position="62"/>
    </location>
    <ligand>
        <name>FMN</name>
        <dbReference type="ChEBI" id="CHEBI:58210"/>
    </ligand>
</feature>
<comment type="similarity">
    <text evidence="11">Belongs to the IPP isomerase type 2 family.</text>
</comment>
<dbReference type="EC" id="5.3.3.2" evidence="11"/>
<reference evidence="13" key="1">
    <citation type="submission" date="2022-04" db="EMBL/GenBank/DDBJ databases">
        <authorList>
            <person name="Forde T."/>
        </authorList>
    </citation>
    <scope>NUCLEOTIDE SEQUENCE</scope>
    <source>
        <strain evidence="13">A18Y016a</strain>
        <strain evidence="14">A18Y020d</strain>
    </source>
</reference>